<protein>
    <submittedName>
        <fullName evidence="8">NAD(P)/FAD-dependent oxidoreductase</fullName>
    </submittedName>
</protein>
<accession>A0ABP6T9G8</accession>
<dbReference type="Gene3D" id="3.30.390.30">
    <property type="match status" value="1"/>
</dbReference>
<evidence type="ECO:0000313" key="8">
    <source>
        <dbReference type="EMBL" id="GAA3395854.1"/>
    </source>
</evidence>
<evidence type="ECO:0000256" key="4">
    <source>
        <dbReference type="ARBA" id="ARBA00022827"/>
    </source>
</evidence>
<dbReference type="RefSeq" id="WP_345732653.1">
    <property type="nucleotide sequence ID" value="NZ_BAAAYN010000051.1"/>
</dbReference>
<proteinExistence type="inferred from homology"/>
<dbReference type="SUPFAM" id="SSF55424">
    <property type="entry name" value="FAD/NAD-linked reductases, dimerisation (C-terminal) domain"/>
    <property type="match status" value="1"/>
</dbReference>
<comment type="caution">
    <text evidence="8">The sequence shown here is derived from an EMBL/GenBank/DDBJ whole genome shotgun (WGS) entry which is preliminary data.</text>
</comment>
<reference evidence="9" key="1">
    <citation type="journal article" date="2019" name="Int. J. Syst. Evol. Microbiol.">
        <title>The Global Catalogue of Microorganisms (GCM) 10K type strain sequencing project: providing services to taxonomists for standard genome sequencing and annotation.</title>
        <authorList>
            <consortium name="The Broad Institute Genomics Platform"/>
            <consortium name="The Broad Institute Genome Sequencing Center for Infectious Disease"/>
            <person name="Wu L."/>
            <person name="Ma J."/>
        </authorList>
    </citation>
    <scope>NUCLEOTIDE SEQUENCE [LARGE SCALE GENOMIC DNA]</scope>
    <source>
        <strain evidence="9">JCM 9458</strain>
    </source>
</reference>
<dbReference type="InterPro" id="IPR016156">
    <property type="entry name" value="FAD/NAD-linked_Rdtase_dimer_sf"/>
</dbReference>
<dbReference type="PRINTS" id="PR00411">
    <property type="entry name" value="PNDRDTASEI"/>
</dbReference>
<feature type="domain" description="FAD/NAD(P)-binding" evidence="7">
    <location>
        <begin position="9"/>
        <end position="330"/>
    </location>
</feature>
<keyword evidence="5" id="KW-0520">NAD</keyword>
<dbReference type="Gene3D" id="3.50.50.60">
    <property type="entry name" value="FAD/NAD(P)-binding domain"/>
    <property type="match status" value="2"/>
</dbReference>
<dbReference type="InterPro" id="IPR036188">
    <property type="entry name" value="FAD/NAD-bd_sf"/>
</dbReference>
<dbReference type="PRINTS" id="PR00368">
    <property type="entry name" value="FADPNR"/>
</dbReference>
<dbReference type="PIRSF" id="PIRSF000350">
    <property type="entry name" value="Mercury_reductase_MerA"/>
    <property type="match status" value="1"/>
</dbReference>
<feature type="domain" description="Pyridine nucleotide-disulphide oxidoreductase dimerisation" evidence="6">
    <location>
        <begin position="368"/>
        <end position="474"/>
    </location>
</feature>
<gene>
    <name evidence="8" type="ORF">GCM10020369_70400</name>
</gene>
<dbReference type="InterPro" id="IPR004099">
    <property type="entry name" value="Pyr_nucl-diS_OxRdtase_dimer"/>
</dbReference>
<evidence type="ECO:0000256" key="1">
    <source>
        <dbReference type="ARBA" id="ARBA00001974"/>
    </source>
</evidence>
<keyword evidence="9" id="KW-1185">Reference proteome</keyword>
<dbReference type="InterPro" id="IPR023753">
    <property type="entry name" value="FAD/NAD-binding_dom"/>
</dbReference>
<comment type="cofactor">
    <cofactor evidence="1">
        <name>FAD</name>
        <dbReference type="ChEBI" id="CHEBI:57692"/>
    </cofactor>
</comment>
<evidence type="ECO:0000313" key="9">
    <source>
        <dbReference type="Proteomes" id="UP001501676"/>
    </source>
</evidence>
<dbReference type="Proteomes" id="UP001501676">
    <property type="component" value="Unassembled WGS sequence"/>
</dbReference>
<evidence type="ECO:0000259" key="6">
    <source>
        <dbReference type="Pfam" id="PF02852"/>
    </source>
</evidence>
<keyword evidence="3" id="KW-0285">Flavoprotein</keyword>
<keyword evidence="4" id="KW-0274">FAD</keyword>
<evidence type="ECO:0000256" key="2">
    <source>
        <dbReference type="ARBA" id="ARBA00007532"/>
    </source>
</evidence>
<dbReference type="SUPFAM" id="SSF51905">
    <property type="entry name" value="FAD/NAD(P)-binding domain"/>
    <property type="match status" value="1"/>
</dbReference>
<comment type="similarity">
    <text evidence="2">Belongs to the class-I pyridine nucleotide-disulfide oxidoreductase family.</text>
</comment>
<dbReference type="InterPro" id="IPR050151">
    <property type="entry name" value="Class-I_Pyr_Nuc-Dis_Oxidored"/>
</dbReference>
<dbReference type="InterPro" id="IPR001100">
    <property type="entry name" value="Pyr_nuc-diS_OxRdtase"/>
</dbReference>
<name>A0ABP6T9G8_9ACTN</name>
<evidence type="ECO:0000259" key="7">
    <source>
        <dbReference type="Pfam" id="PF07992"/>
    </source>
</evidence>
<dbReference type="Pfam" id="PF07992">
    <property type="entry name" value="Pyr_redox_2"/>
    <property type="match status" value="1"/>
</dbReference>
<dbReference type="Pfam" id="PF02852">
    <property type="entry name" value="Pyr_redox_dim"/>
    <property type="match status" value="1"/>
</dbReference>
<evidence type="ECO:0000256" key="3">
    <source>
        <dbReference type="ARBA" id="ARBA00022630"/>
    </source>
</evidence>
<organism evidence="8 9">
    <name type="scientific">Cryptosporangium minutisporangium</name>
    <dbReference type="NCBI Taxonomy" id="113569"/>
    <lineage>
        <taxon>Bacteria</taxon>
        <taxon>Bacillati</taxon>
        <taxon>Actinomycetota</taxon>
        <taxon>Actinomycetes</taxon>
        <taxon>Cryptosporangiales</taxon>
        <taxon>Cryptosporangiaceae</taxon>
        <taxon>Cryptosporangium</taxon>
    </lineage>
</organism>
<sequence>MTVSGGDEYDVIVVGAGPVGENVADQVVRGGLTALVVERELVGGECSYWACIPSKALLRPVAALADARRVDGAATAVRGGPNPEQVLERRTAFTHNWSDDSQVGWLDSVGIALVRGTARLVGERLVEVRTRDGGVRRVTARHAVVLATGSRPTVPDVPGLAEADPWTSRDATSVTAIPDELAVLGGGVVGCEMATAFAALGSRVTLIARGNGLLPRLEPFAGEAVVAGLRKAGVDVRLGATVTTVERDDAGVRIEVTDAANGDGSRTVRADEVLVATGRAPATDGLGLETVGLTGLDRAGISVDDSCRVAGVDWLYAAGDVNGRALLTHMGKYQARACGAAIVARAGGAAAEPTPWSRYAATADHAAVPQAVFTDPEVGAVGRTEAEARAAGLSVRAVEYDLGQVAGASLYADGYSGRAKLVVDTSRGVIVGATFVGATAAELVHAATIAIVGEVPLDRLWHAVPSFPTISEIWLRLLETYGR</sequence>
<dbReference type="PANTHER" id="PTHR22912:SF151">
    <property type="entry name" value="DIHYDROLIPOYL DEHYDROGENASE, MITOCHONDRIAL"/>
    <property type="match status" value="1"/>
</dbReference>
<dbReference type="EMBL" id="BAAAYN010000051">
    <property type="protein sequence ID" value="GAA3395854.1"/>
    <property type="molecule type" value="Genomic_DNA"/>
</dbReference>
<dbReference type="PANTHER" id="PTHR22912">
    <property type="entry name" value="DISULFIDE OXIDOREDUCTASE"/>
    <property type="match status" value="1"/>
</dbReference>
<evidence type="ECO:0000256" key="5">
    <source>
        <dbReference type="ARBA" id="ARBA00023027"/>
    </source>
</evidence>